<dbReference type="EMBL" id="SSTE01020856">
    <property type="protein sequence ID" value="KAA0033542.1"/>
    <property type="molecule type" value="Genomic_DNA"/>
</dbReference>
<dbReference type="Proteomes" id="UP000321393">
    <property type="component" value="Unassembled WGS sequence"/>
</dbReference>
<proteinExistence type="predicted"/>
<evidence type="ECO:0000313" key="2">
    <source>
        <dbReference type="EMBL" id="KAA0033542.1"/>
    </source>
</evidence>
<gene>
    <name evidence="3" type="ORF">E5676_scaffold104G00700</name>
    <name evidence="2" type="ORF">E6C27_scaffold261G00930</name>
</gene>
<evidence type="ECO:0000313" key="4">
    <source>
        <dbReference type="Proteomes" id="UP000321393"/>
    </source>
</evidence>
<comment type="caution">
    <text evidence="3">The sequence shown here is derived from an EMBL/GenBank/DDBJ whole genome shotgun (WGS) entry which is preliminary data.</text>
</comment>
<feature type="region of interest" description="Disordered" evidence="1">
    <location>
        <begin position="1"/>
        <end position="29"/>
    </location>
</feature>
<evidence type="ECO:0000313" key="3">
    <source>
        <dbReference type="EMBL" id="TYJ95645.1"/>
    </source>
</evidence>
<feature type="region of interest" description="Disordered" evidence="1">
    <location>
        <begin position="73"/>
        <end position="138"/>
    </location>
</feature>
<organism evidence="3 5">
    <name type="scientific">Cucumis melo var. makuwa</name>
    <name type="common">Oriental melon</name>
    <dbReference type="NCBI Taxonomy" id="1194695"/>
    <lineage>
        <taxon>Eukaryota</taxon>
        <taxon>Viridiplantae</taxon>
        <taxon>Streptophyta</taxon>
        <taxon>Embryophyta</taxon>
        <taxon>Tracheophyta</taxon>
        <taxon>Spermatophyta</taxon>
        <taxon>Magnoliopsida</taxon>
        <taxon>eudicotyledons</taxon>
        <taxon>Gunneridae</taxon>
        <taxon>Pentapetalae</taxon>
        <taxon>rosids</taxon>
        <taxon>fabids</taxon>
        <taxon>Cucurbitales</taxon>
        <taxon>Cucurbitaceae</taxon>
        <taxon>Benincaseae</taxon>
        <taxon>Cucumis</taxon>
    </lineage>
</organism>
<dbReference type="AlphaFoldDB" id="A0A5D3BAY1"/>
<sequence length="157" mass="17448">MVNTRKGSYVPKQSEDAPNVITSSPPPVQHAWESLRPEAVPDVGEYIVPSSPAVHAHRASEFHSFSRELFNRRDIHSYSRGPRRSPVMPSGHSPSVHPPRSKLPASKPDAVPVHIPGVTTAAHEEQTDVTRNEDQSGSFNQVEIPHECWVLCPKTRR</sequence>
<feature type="compositionally biased region" description="Basic and acidic residues" evidence="1">
    <location>
        <begin position="122"/>
        <end position="134"/>
    </location>
</feature>
<evidence type="ECO:0000313" key="5">
    <source>
        <dbReference type="Proteomes" id="UP000321947"/>
    </source>
</evidence>
<dbReference type="Proteomes" id="UP000321947">
    <property type="component" value="Unassembled WGS sequence"/>
</dbReference>
<reference evidence="4 5" key="1">
    <citation type="submission" date="2019-08" db="EMBL/GenBank/DDBJ databases">
        <title>Draft genome sequences of two oriental melons (Cucumis melo L. var makuwa).</title>
        <authorList>
            <person name="Kwon S.-Y."/>
        </authorList>
    </citation>
    <scope>NUCLEOTIDE SEQUENCE [LARGE SCALE GENOMIC DNA]</scope>
    <source>
        <strain evidence="5">cv. Chang Bougi</strain>
        <strain evidence="4">cv. SW 3</strain>
        <tissue evidence="3">Leaf</tissue>
    </source>
</reference>
<accession>A0A5D3BAY1</accession>
<dbReference type="EMBL" id="SSTD01020124">
    <property type="protein sequence ID" value="TYJ95645.1"/>
    <property type="molecule type" value="Genomic_DNA"/>
</dbReference>
<evidence type="ECO:0000256" key="1">
    <source>
        <dbReference type="SAM" id="MobiDB-lite"/>
    </source>
</evidence>
<name>A0A5D3BAY1_CUCMM</name>
<protein>
    <submittedName>
        <fullName evidence="3">Uncharacterized protein</fullName>
    </submittedName>
</protein>